<keyword evidence="3" id="KW-1185">Reference proteome</keyword>
<organism evidence="2 4">
    <name type="scientific">Agrobacterium vitis</name>
    <name type="common">Rhizobium vitis</name>
    <dbReference type="NCBI Taxonomy" id="373"/>
    <lineage>
        <taxon>Bacteria</taxon>
        <taxon>Pseudomonadati</taxon>
        <taxon>Pseudomonadota</taxon>
        <taxon>Alphaproteobacteria</taxon>
        <taxon>Hyphomicrobiales</taxon>
        <taxon>Rhizobiaceae</taxon>
        <taxon>Rhizobium/Agrobacterium group</taxon>
        <taxon>Agrobacterium</taxon>
    </lineage>
</organism>
<protein>
    <recommendedName>
        <fullName evidence="5">NAD(P)-dependent oxidoreductase</fullName>
    </recommendedName>
</protein>
<dbReference type="Proteomes" id="UP000179536">
    <property type="component" value="Unassembled WGS sequence"/>
</dbReference>
<sequence>MIAVYGALGKIGRLVVADLQGMGQSVVPINTDNELAAPASLHDIAIWCATSPPPHNRMEPFWEDFQSFMRLLHRPYRRVIFTSSFGIETGNGVEAINAYAAGKIAAEAFLKAWTEEDASRSGVAIRMGGYGPLTDVSMPWAMSEDQILAAYRAALLKPNGYHLIRPLHQDWMGE</sequence>
<proteinExistence type="predicted"/>
<gene>
    <name evidence="2" type="ORF">BBK91_012705</name>
    <name evidence="1" type="ORF">BBL17_011230</name>
</gene>
<dbReference type="Proteomes" id="UP000179454">
    <property type="component" value="Unassembled WGS sequence"/>
</dbReference>
<dbReference type="RefSeq" id="WP_041696828.1">
    <property type="nucleotide sequence ID" value="NZ_MBFA02000007.1"/>
</dbReference>
<reference evidence="3 4" key="1">
    <citation type="submission" date="2019-11" db="EMBL/GenBank/DDBJ databases">
        <title>Whole-genome sequencing of Allorhizobium vitis.</title>
        <authorList>
            <person name="Gan H.M."/>
            <person name="Savka M.A."/>
        </authorList>
    </citation>
    <scope>NUCLEOTIDE SEQUENCE [LARGE SCALE GENOMIC DNA]</scope>
    <source>
        <strain evidence="2 4">RF2/1</strain>
        <strain evidence="1 3">T1/7</strain>
    </source>
</reference>
<dbReference type="SUPFAM" id="SSF51735">
    <property type="entry name" value="NAD(P)-binding Rossmann-fold domains"/>
    <property type="match status" value="1"/>
</dbReference>
<accession>A0ABD6H9G5</accession>
<evidence type="ECO:0000313" key="2">
    <source>
        <dbReference type="EMBL" id="MUP10732.1"/>
    </source>
</evidence>
<evidence type="ECO:0000313" key="4">
    <source>
        <dbReference type="Proteomes" id="UP000179536"/>
    </source>
</evidence>
<evidence type="ECO:0000313" key="3">
    <source>
        <dbReference type="Proteomes" id="UP000179454"/>
    </source>
</evidence>
<dbReference type="Gene3D" id="3.40.50.720">
    <property type="entry name" value="NAD(P)-binding Rossmann-like Domain"/>
    <property type="match status" value="1"/>
</dbReference>
<name>A0ABD6H9G5_AGRVI</name>
<dbReference type="AlphaFoldDB" id="A0ABD6H9G5"/>
<dbReference type="EMBL" id="MBFA02000007">
    <property type="protein sequence ID" value="MUP10732.1"/>
    <property type="molecule type" value="Genomic_DNA"/>
</dbReference>
<comment type="caution">
    <text evidence="2">The sequence shown here is derived from an EMBL/GenBank/DDBJ whole genome shotgun (WGS) entry which is preliminary data.</text>
</comment>
<evidence type="ECO:0000313" key="1">
    <source>
        <dbReference type="EMBL" id="MUO42354.1"/>
    </source>
</evidence>
<dbReference type="InterPro" id="IPR036291">
    <property type="entry name" value="NAD(P)-bd_dom_sf"/>
</dbReference>
<dbReference type="EMBL" id="MBFE02000006">
    <property type="protein sequence ID" value="MUO42354.1"/>
    <property type="molecule type" value="Genomic_DNA"/>
</dbReference>
<evidence type="ECO:0008006" key="5">
    <source>
        <dbReference type="Google" id="ProtNLM"/>
    </source>
</evidence>